<evidence type="ECO:0000259" key="1">
    <source>
        <dbReference type="Pfam" id="PF03478"/>
    </source>
</evidence>
<feature type="domain" description="KIB1-4 beta-propeller" evidence="1">
    <location>
        <begin position="427"/>
        <end position="642"/>
    </location>
</feature>
<evidence type="ECO:0000313" key="3">
    <source>
        <dbReference type="Proteomes" id="UP000823775"/>
    </source>
</evidence>
<evidence type="ECO:0000313" key="2">
    <source>
        <dbReference type="EMBL" id="MCD7451131.1"/>
    </source>
</evidence>
<dbReference type="InterPro" id="IPR005174">
    <property type="entry name" value="KIB1-4_b-propeller"/>
</dbReference>
<reference evidence="2 3" key="1">
    <citation type="journal article" date="2021" name="BMC Genomics">
        <title>Datura genome reveals duplications of psychoactive alkaloid biosynthetic genes and high mutation rate following tissue culture.</title>
        <authorList>
            <person name="Rajewski A."/>
            <person name="Carter-House D."/>
            <person name="Stajich J."/>
            <person name="Litt A."/>
        </authorList>
    </citation>
    <scope>NUCLEOTIDE SEQUENCE [LARGE SCALE GENOMIC DNA]</scope>
    <source>
        <strain evidence="2">AR-01</strain>
    </source>
</reference>
<keyword evidence="3" id="KW-1185">Reference proteome</keyword>
<dbReference type="PANTHER" id="PTHR33127">
    <property type="entry name" value="TRANSMEMBRANE PROTEIN"/>
    <property type="match status" value="1"/>
</dbReference>
<protein>
    <recommendedName>
        <fullName evidence="1">KIB1-4 beta-propeller domain-containing protein</fullName>
    </recommendedName>
</protein>
<proteinExistence type="predicted"/>
<sequence length="702" mass="81016">MEHTTIDVDKEGLVCLGFGGNWGFFLDGGKWGSIFYNRNKVPQCFTWNFKSHAKIQLPPIPDSEYLPENLLKCVVTCSTTHHRLHTKSNQKKTRRNDYLCTVFVFLKKELYFLVCRPPLYSQWEIIKFDKSWTRGLCDAVAFLDGKCIYTLSTDGKLGIIEDLPQRSIHAPFLSRAPTDTIAMYKRRQLVSYKNQLLLVQQKLGSPSIMEVWNVDLITGQFERMLNLDGIYIFLSRGYSSATYAPIQGNCVYFTEDDNGHCNSKKDELYAFDFKDQSIFLSAQENIAVHIPYNSVPSLMPVIHKSEQNAGDNLKDESHELTHANSQNDNQQIVQPNNICDQLSLDLQRKISQYLLSQNMHSHMNFRSVCKLWRSVAPRLHWKVDMNVRSSGTIQDCIWLLTINHEDGLCTLYNPFTNLTCYMNNSDLVGCEIRYSRDGVLLVSRGTKSLFFVEPFSKRIMQLPARNEDYYCDTMSFSTSPYDSSDWMIFGIVSVNKYRVRITYLRAGDDSWTSLIMDSEIPFLLSCSSPVYFGREFCVIGQDGNVGVFGFFQDGYCYWQIKDIAQVYRPRLASAACRHFLVQGEQNSLYSVIVDGQAREHVRVYELNFRQNTAKLVKEFKTWLIFISEASSFFMYSTKLAGLDSAVLLPKFNSNGDYIHYSLQDATFKAGKEECDDIYCRKELLGRVWIHNRYLVPHVLYEK</sequence>
<dbReference type="EMBL" id="JACEIK010000153">
    <property type="protein sequence ID" value="MCD7451131.1"/>
    <property type="molecule type" value="Genomic_DNA"/>
</dbReference>
<organism evidence="2 3">
    <name type="scientific">Datura stramonium</name>
    <name type="common">Jimsonweed</name>
    <name type="synonym">Common thornapple</name>
    <dbReference type="NCBI Taxonomy" id="4076"/>
    <lineage>
        <taxon>Eukaryota</taxon>
        <taxon>Viridiplantae</taxon>
        <taxon>Streptophyta</taxon>
        <taxon>Embryophyta</taxon>
        <taxon>Tracheophyta</taxon>
        <taxon>Spermatophyta</taxon>
        <taxon>Magnoliopsida</taxon>
        <taxon>eudicotyledons</taxon>
        <taxon>Gunneridae</taxon>
        <taxon>Pentapetalae</taxon>
        <taxon>asterids</taxon>
        <taxon>lamiids</taxon>
        <taxon>Solanales</taxon>
        <taxon>Solanaceae</taxon>
        <taxon>Solanoideae</taxon>
        <taxon>Datureae</taxon>
        <taxon>Datura</taxon>
    </lineage>
</organism>
<feature type="domain" description="KIB1-4 beta-propeller" evidence="1">
    <location>
        <begin position="12"/>
        <end position="264"/>
    </location>
</feature>
<dbReference type="Proteomes" id="UP000823775">
    <property type="component" value="Unassembled WGS sequence"/>
</dbReference>
<dbReference type="PANTHER" id="PTHR33127:SF83">
    <property type="entry name" value="F-BOX DOMAIN-CONTAINING PROTEIN"/>
    <property type="match status" value="1"/>
</dbReference>
<name>A0ABS8RWI4_DATST</name>
<accession>A0ABS8RWI4</accession>
<comment type="caution">
    <text evidence="2">The sequence shown here is derived from an EMBL/GenBank/DDBJ whole genome shotgun (WGS) entry which is preliminary data.</text>
</comment>
<dbReference type="Pfam" id="PF03478">
    <property type="entry name" value="Beta-prop_KIB1-4"/>
    <property type="match status" value="2"/>
</dbReference>
<gene>
    <name evidence="2" type="ORF">HAX54_009743</name>
</gene>